<proteinExistence type="predicted"/>
<reference evidence="1 2" key="1">
    <citation type="journal article" date="2021" name="Sci. Rep.">
        <title>Genome sequencing of the multicellular alga Astrephomene provides insights into convergent evolution of germ-soma differentiation.</title>
        <authorList>
            <person name="Yamashita S."/>
            <person name="Yamamoto K."/>
            <person name="Matsuzaki R."/>
            <person name="Suzuki S."/>
            <person name="Yamaguchi H."/>
            <person name="Hirooka S."/>
            <person name="Minakuchi Y."/>
            <person name="Miyagishima S."/>
            <person name="Kawachi M."/>
            <person name="Toyoda A."/>
            <person name="Nozaki H."/>
        </authorList>
    </citation>
    <scope>NUCLEOTIDE SEQUENCE [LARGE SCALE GENOMIC DNA]</scope>
    <source>
        <strain evidence="1 2">NIES-4017</strain>
    </source>
</reference>
<gene>
    <name evidence="1" type="ORF">Agub_g8181</name>
</gene>
<keyword evidence="2" id="KW-1185">Reference proteome</keyword>
<name>A0AAD3HN95_9CHLO</name>
<dbReference type="AlphaFoldDB" id="A0AAD3HN95"/>
<protein>
    <submittedName>
        <fullName evidence="1">Uncharacterized protein</fullName>
    </submittedName>
</protein>
<dbReference type="EMBL" id="BMAR01000014">
    <property type="protein sequence ID" value="GFR46580.1"/>
    <property type="molecule type" value="Genomic_DNA"/>
</dbReference>
<dbReference type="Proteomes" id="UP001054857">
    <property type="component" value="Unassembled WGS sequence"/>
</dbReference>
<accession>A0AAD3HN95</accession>
<comment type="caution">
    <text evidence="1">The sequence shown here is derived from an EMBL/GenBank/DDBJ whole genome shotgun (WGS) entry which is preliminary data.</text>
</comment>
<sequence length="173" mass="18466">MHIEDCMYAAMGRCSASSAAGSRLTLKRGGAYWFIAAGCSWGRAAYMPACRMQARRFLSVGYGSGYSSSLAPHAAVGRQALHVYRDGGGIAPWQCGAAGLAGAAETAPDVTLALCRAVTQQRFFRLLQNGATRACQPPHTNTRWHAWKQASSGRQECCSTAKHMIRPGGVALR</sequence>
<organism evidence="1 2">
    <name type="scientific">Astrephomene gubernaculifera</name>
    <dbReference type="NCBI Taxonomy" id="47775"/>
    <lineage>
        <taxon>Eukaryota</taxon>
        <taxon>Viridiplantae</taxon>
        <taxon>Chlorophyta</taxon>
        <taxon>core chlorophytes</taxon>
        <taxon>Chlorophyceae</taxon>
        <taxon>CS clade</taxon>
        <taxon>Chlamydomonadales</taxon>
        <taxon>Astrephomenaceae</taxon>
        <taxon>Astrephomene</taxon>
    </lineage>
</organism>
<evidence type="ECO:0000313" key="1">
    <source>
        <dbReference type="EMBL" id="GFR46580.1"/>
    </source>
</evidence>
<evidence type="ECO:0000313" key="2">
    <source>
        <dbReference type="Proteomes" id="UP001054857"/>
    </source>
</evidence>